<name>A0A0R1VEJ1_9LACO</name>
<dbReference type="GO" id="GO:0005886">
    <property type="term" value="C:plasma membrane"/>
    <property type="evidence" value="ECO:0007669"/>
    <property type="project" value="UniProtKB-SubCell"/>
</dbReference>
<feature type="transmembrane region" description="Helical" evidence="7">
    <location>
        <begin position="190"/>
        <end position="210"/>
    </location>
</feature>
<evidence type="ECO:0000313" key="9">
    <source>
        <dbReference type="EMBL" id="KRM01459.1"/>
    </source>
</evidence>
<feature type="transmembrane region" description="Helical" evidence="7">
    <location>
        <begin position="36"/>
        <end position="56"/>
    </location>
</feature>
<keyword evidence="10" id="KW-1185">Reference proteome</keyword>
<comment type="similarity">
    <text evidence="2">Belongs to the EamA transporter family.</text>
</comment>
<dbReference type="SUPFAM" id="SSF103481">
    <property type="entry name" value="Multidrug resistance efflux transporter EmrE"/>
    <property type="match status" value="1"/>
</dbReference>
<evidence type="ECO:0000256" key="5">
    <source>
        <dbReference type="ARBA" id="ARBA00022989"/>
    </source>
</evidence>
<keyword evidence="6 7" id="KW-0472">Membrane</keyword>
<feature type="transmembrane region" description="Helical" evidence="7">
    <location>
        <begin position="135"/>
        <end position="156"/>
    </location>
</feature>
<feature type="transmembrane region" description="Helical" evidence="7">
    <location>
        <begin position="252"/>
        <end position="272"/>
    </location>
</feature>
<sequence length="306" mass="33116">MKSTNLKGTLILVLVALIWGTGFVAQDEAANHLGSFAFNATRNLLATGFVLGLLWWRNHYPSPFAQPTVKLKLSSHWWPGFLIGGALFLGESFQQIGIAAYPTGAAAAGRAGFLTSVYVVFVAVIAWAIGRTRSWIVMISVVVCLVGMYLLCVQHGLGHIYLADWLEIICALMFTLHILVIDRYRGMDSLVLSAIQFATASLLAGLFALVLHQFSWTDIMDALVTILYAGFVSSGVGYTLQVIGQQYAEPTAASIAMSLESVFAALAGWIILNEVMNGREIIGGLLVFVAVIIAQVPDFLQGKTEK</sequence>
<evidence type="ECO:0000256" key="1">
    <source>
        <dbReference type="ARBA" id="ARBA00004651"/>
    </source>
</evidence>
<keyword evidence="4 7" id="KW-0812">Transmembrane</keyword>
<dbReference type="Pfam" id="PF00892">
    <property type="entry name" value="EamA"/>
    <property type="match status" value="2"/>
</dbReference>
<dbReference type="InterPro" id="IPR000620">
    <property type="entry name" value="EamA_dom"/>
</dbReference>
<dbReference type="Proteomes" id="UP000051739">
    <property type="component" value="Unassembled WGS sequence"/>
</dbReference>
<evidence type="ECO:0000256" key="3">
    <source>
        <dbReference type="ARBA" id="ARBA00022475"/>
    </source>
</evidence>
<comment type="caution">
    <text evidence="9">The sequence shown here is derived from an EMBL/GenBank/DDBJ whole genome shotgun (WGS) entry which is preliminary data.</text>
</comment>
<keyword evidence="5 7" id="KW-1133">Transmembrane helix</keyword>
<evidence type="ECO:0000256" key="6">
    <source>
        <dbReference type="ARBA" id="ARBA00023136"/>
    </source>
</evidence>
<comment type="subcellular location">
    <subcellularLocation>
        <location evidence="1">Cell membrane</location>
        <topology evidence="1">Multi-pass membrane protein</topology>
    </subcellularLocation>
</comment>
<accession>A0A0R1VEJ1</accession>
<dbReference type="EMBL" id="AZFN01000017">
    <property type="protein sequence ID" value="KRM01459.1"/>
    <property type="molecule type" value="Genomic_DNA"/>
</dbReference>
<feature type="transmembrane region" description="Helical" evidence="7">
    <location>
        <begin position="222"/>
        <end position="240"/>
    </location>
</feature>
<evidence type="ECO:0000256" key="2">
    <source>
        <dbReference type="ARBA" id="ARBA00007362"/>
    </source>
</evidence>
<feature type="transmembrane region" description="Helical" evidence="7">
    <location>
        <begin position="107"/>
        <end position="128"/>
    </location>
</feature>
<dbReference type="RefSeq" id="WP_056937625.1">
    <property type="nucleotide sequence ID" value="NZ_AZFN01000017.1"/>
</dbReference>
<evidence type="ECO:0000256" key="7">
    <source>
        <dbReference type="SAM" id="Phobius"/>
    </source>
</evidence>
<feature type="transmembrane region" description="Helical" evidence="7">
    <location>
        <begin position="77"/>
        <end position="101"/>
    </location>
</feature>
<keyword evidence="3" id="KW-1003">Cell membrane</keyword>
<evidence type="ECO:0000256" key="4">
    <source>
        <dbReference type="ARBA" id="ARBA00022692"/>
    </source>
</evidence>
<dbReference type="InterPro" id="IPR037185">
    <property type="entry name" value="EmrE-like"/>
</dbReference>
<organism evidence="9 10">
    <name type="scientific">Limosilactobacillus gastricus DSM 16045</name>
    <dbReference type="NCBI Taxonomy" id="1423749"/>
    <lineage>
        <taxon>Bacteria</taxon>
        <taxon>Bacillati</taxon>
        <taxon>Bacillota</taxon>
        <taxon>Bacilli</taxon>
        <taxon>Lactobacillales</taxon>
        <taxon>Lactobacillaceae</taxon>
        <taxon>Limosilactobacillus</taxon>
    </lineage>
</organism>
<dbReference type="PANTHER" id="PTHR42920">
    <property type="entry name" value="OS03G0707200 PROTEIN-RELATED"/>
    <property type="match status" value="1"/>
</dbReference>
<dbReference type="PANTHER" id="PTHR42920:SF5">
    <property type="entry name" value="EAMA DOMAIN-CONTAINING PROTEIN"/>
    <property type="match status" value="1"/>
</dbReference>
<proteinExistence type="inferred from homology"/>
<dbReference type="AlphaFoldDB" id="A0A0R1VEJ1"/>
<evidence type="ECO:0000313" key="10">
    <source>
        <dbReference type="Proteomes" id="UP000051739"/>
    </source>
</evidence>
<evidence type="ECO:0000259" key="8">
    <source>
        <dbReference type="Pfam" id="PF00892"/>
    </source>
</evidence>
<feature type="transmembrane region" description="Helical" evidence="7">
    <location>
        <begin position="162"/>
        <end position="181"/>
    </location>
</feature>
<dbReference type="PATRIC" id="fig|1423749.3.peg.595"/>
<feature type="domain" description="EamA" evidence="8">
    <location>
        <begin position="165"/>
        <end position="293"/>
    </location>
</feature>
<gene>
    <name evidence="9" type="ORF">FC60_GL000591</name>
</gene>
<reference evidence="9 10" key="1">
    <citation type="journal article" date="2015" name="Genome Announc.">
        <title>Expanding the biotechnology potential of lactobacilli through comparative genomics of 213 strains and associated genera.</title>
        <authorList>
            <person name="Sun Z."/>
            <person name="Harris H.M."/>
            <person name="McCann A."/>
            <person name="Guo C."/>
            <person name="Argimon S."/>
            <person name="Zhang W."/>
            <person name="Yang X."/>
            <person name="Jeffery I.B."/>
            <person name="Cooney J.C."/>
            <person name="Kagawa T.F."/>
            <person name="Liu W."/>
            <person name="Song Y."/>
            <person name="Salvetti E."/>
            <person name="Wrobel A."/>
            <person name="Rasinkangas P."/>
            <person name="Parkhill J."/>
            <person name="Rea M.C."/>
            <person name="O'Sullivan O."/>
            <person name="Ritari J."/>
            <person name="Douillard F.P."/>
            <person name="Paul Ross R."/>
            <person name="Yang R."/>
            <person name="Briner A.E."/>
            <person name="Felis G.E."/>
            <person name="de Vos W.M."/>
            <person name="Barrangou R."/>
            <person name="Klaenhammer T.R."/>
            <person name="Caufield P.W."/>
            <person name="Cui Y."/>
            <person name="Zhang H."/>
            <person name="O'Toole P.W."/>
        </authorList>
    </citation>
    <scope>NUCLEOTIDE SEQUENCE [LARGE SCALE GENOMIC DNA]</scope>
    <source>
        <strain evidence="9 10">DSM 16045</strain>
    </source>
</reference>
<feature type="domain" description="EamA" evidence="8">
    <location>
        <begin position="7"/>
        <end position="151"/>
    </location>
</feature>
<protein>
    <recommendedName>
        <fullName evidence="8">EamA domain-containing protein</fullName>
    </recommendedName>
</protein>
<feature type="transmembrane region" description="Helical" evidence="7">
    <location>
        <begin position="278"/>
        <end position="300"/>
    </location>
</feature>
<dbReference type="InterPro" id="IPR051258">
    <property type="entry name" value="Diverse_Substrate_Transporter"/>
</dbReference>